<name>A0A4S3K843_9GAMM</name>
<evidence type="ECO:0000313" key="2">
    <source>
        <dbReference type="Proteomes" id="UP000295341"/>
    </source>
</evidence>
<proteinExistence type="predicted"/>
<accession>A0A4S3K843</accession>
<dbReference type="Proteomes" id="UP000295341">
    <property type="component" value="Unassembled WGS sequence"/>
</dbReference>
<keyword evidence="2" id="KW-1185">Reference proteome</keyword>
<protein>
    <submittedName>
        <fullName evidence="1">Uncharacterized protein</fullName>
    </submittedName>
</protein>
<reference evidence="1 2" key="1">
    <citation type="submission" date="2019-03" db="EMBL/GenBank/DDBJ databases">
        <title>Genomic Encyclopedia of Type Strains, Phase IV (KMG-IV): sequencing the most valuable type-strain genomes for metagenomic binning, comparative biology and taxonomic classification.</title>
        <authorList>
            <person name="Goeker M."/>
        </authorList>
    </citation>
    <scope>NUCLEOTIDE SEQUENCE [LARGE SCALE GENOMIC DNA]</scope>
    <source>
        <strain evidence="1 2">DSM 26377</strain>
    </source>
</reference>
<dbReference type="EMBL" id="SOBT01000008">
    <property type="protein sequence ID" value="TDU32085.1"/>
    <property type="molecule type" value="Genomic_DNA"/>
</dbReference>
<comment type="caution">
    <text evidence="1">The sequence shown here is derived from an EMBL/GenBank/DDBJ whole genome shotgun (WGS) entry which is preliminary data.</text>
</comment>
<organism evidence="1 2">
    <name type="scientific">Panacagrimonas perspica</name>
    <dbReference type="NCBI Taxonomy" id="381431"/>
    <lineage>
        <taxon>Bacteria</taxon>
        <taxon>Pseudomonadati</taxon>
        <taxon>Pseudomonadota</taxon>
        <taxon>Gammaproteobacteria</taxon>
        <taxon>Nevskiales</taxon>
        <taxon>Nevskiaceae</taxon>
        <taxon>Panacagrimonas</taxon>
    </lineage>
</organism>
<dbReference type="RefSeq" id="WP_168710401.1">
    <property type="nucleotide sequence ID" value="NZ_MWIN01000004.1"/>
</dbReference>
<evidence type="ECO:0000313" key="1">
    <source>
        <dbReference type="EMBL" id="TDU32085.1"/>
    </source>
</evidence>
<dbReference type="AlphaFoldDB" id="A0A4S3K843"/>
<sequence length="97" mass="10396">MRIQGLMVLMIVAGGLALSEPAFARDRGFFGTGLEGQGRDASLVDRRASRMTAAQAAREAQHRYGGGKVLSVDPASDGFHVKLLRDGDVRVVFIADH</sequence>
<gene>
    <name evidence="1" type="ORF">DFR24_1473</name>
</gene>